<dbReference type="RefSeq" id="WP_089712549.1">
    <property type="nucleotide sequence ID" value="NZ_FMAR01000008.1"/>
</dbReference>
<dbReference type="Gene3D" id="1.10.760.10">
    <property type="entry name" value="Cytochrome c-like domain"/>
    <property type="match status" value="1"/>
</dbReference>
<dbReference type="SUPFAM" id="SSF63829">
    <property type="entry name" value="Calcium-dependent phosphotriesterase"/>
    <property type="match status" value="1"/>
</dbReference>
<dbReference type="Pfam" id="PF23500">
    <property type="entry name" value="DUF7133"/>
    <property type="match status" value="1"/>
</dbReference>
<evidence type="ECO:0000256" key="1">
    <source>
        <dbReference type="ARBA" id="ARBA00022617"/>
    </source>
</evidence>
<protein>
    <submittedName>
        <fullName evidence="6">Cytochrome C oxidase, cbb3-type, subunit III</fullName>
    </submittedName>
</protein>
<dbReference type="InterPro" id="IPR009056">
    <property type="entry name" value="Cyt_c-like_dom"/>
</dbReference>
<dbReference type="InterPro" id="IPR055557">
    <property type="entry name" value="DUF7133"/>
</dbReference>
<evidence type="ECO:0000313" key="6">
    <source>
        <dbReference type="EMBL" id="SCC41157.1"/>
    </source>
</evidence>
<dbReference type="GO" id="GO:0020037">
    <property type="term" value="F:heme binding"/>
    <property type="evidence" value="ECO:0007669"/>
    <property type="project" value="InterPro"/>
</dbReference>
<dbReference type="PANTHER" id="PTHR33546">
    <property type="entry name" value="LARGE, MULTIFUNCTIONAL SECRETED PROTEIN-RELATED"/>
    <property type="match status" value="1"/>
</dbReference>
<dbReference type="PANTHER" id="PTHR33546:SF1">
    <property type="entry name" value="LARGE, MULTIFUNCTIONAL SECRETED PROTEIN"/>
    <property type="match status" value="1"/>
</dbReference>
<dbReference type="InterPro" id="IPR036909">
    <property type="entry name" value="Cyt_c-like_dom_sf"/>
</dbReference>
<keyword evidence="3 4" id="KW-0408">Iron</keyword>
<evidence type="ECO:0000256" key="2">
    <source>
        <dbReference type="ARBA" id="ARBA00022723"/>
    </source>
</evidence>
<feature type="domain" description="Cytochrome c" evidence="5">
    <location>
        <begin position="620"/>
        <end position="715"/>
    </location>
</feature>
<dbReference type="PROSITE" id="PS51257">
    <property type="entry name" value="PROKAR_LIPOPROTEIN"/>
    <property type="match status" value="1"/>
</dbReference>
<organism evidence="6 7">
    <name type="scientific">Chitinophaga costaii</name>
    <dbReference type="NCBI Taxonomy" id="1335309"/>
    <lineage>
        <taxon>Bacteria</taxon>
        <taxon>Pseudomonadati</taxon>
        <taxon>Bacteroidota</taxon>
        <taxon>Chitinophagia</taxon>
        <taxon>Chitinophagales</taxon>
        <taxon>Chitinophagaceae</taxon>
        <taxon>Chitinophaga</taxon>
    </lineage>
</organism>
<reference evidence="6 7" key="1">
    <citation type="submission" date="2016-08" db="EMBL/GenBank/DDBJ databases">
        <authorList>
            <person name="Seilhamer J.J."/>
        </authorList>
    </citation>
    <scope>NUCLEOTIDE SEQUENCE [LARGE SCALE GENOMIC DNA]</scope>
    <source>
        <strain evidence="6 7">A37T2</strain>
    </source>
</reference>
<proteinExistence type="predicted"/>
<name>A0A1C4EBY6_9BACT</name>
<evidence type="ECO:0000256" key="4">
    <source>
        <dbReference type="PROSITE-ProRule" id="PRU00433"/>
    </source>
</evidence>
<evidence type="ECO:0000256" key="3">
    <source>
        <dbReference type="ARBA" id="ARBA00023004"/>
    </source>
</evidence>
<dbReference type="EMBL" id="FMAR01000008">
    <property type="protein sequence ID" value="SCC41157.1"/>
    <property type="molecule type" value="Genomic_DNA"/>
</dbReference>
<dbReference type="AlphaFoldDB" id="A0A1C4EBY6"/>
<dbReference type="STRING" id="1335309.GA0116948_1085"/>
<keyword evidence="1 4" id="KW-0349">Heme</keyword>
<gene>
    <name evidence="6" type="ORF">GA0116948_1085</name>
</gene>
<dbReference type="PROSITE" id="PS51007">
    <property type="entry name" value="CYTC"/>
    <property type="match status" value="1"/>
</dbReference>
<dbReference type="SUPFAM" id="SSF46626">
    <property type="entry name" value="Cytochrome c"/>
    <property type="match status" value="1"/>
</dbReference>
<accession>A0A1C4EBY6</accession>
<dbReference type="GO" id="GO:0046872">
    <property type="term" value="F:metal ion binding"/>
    <property type="evidence" value="ECO:0007669"/>
    <property type="project" value="UniProtKB-KW"/>
</dbReference>
<keyword evidence="2 4" id="KW-0479">Metal-binding</keyword>
<evidence type="ECO:0000313" key="7">
    <source>
        <dbReference type="Proteomes" id="UP000242818"/>
    </source>
</evidence>
<sequence length="750" mass="82196">MNYRYLLTGSLLCAIFACQPGKQKVTIKDQPASVLDAQAAIAHMRVESPLQVQLVAAEPLVVAPVAMSFDEKGRAWVVEMTSYMPDTAGTGEANMNGKIVILADTNHDGRMDTRRVFLDSLVLPRAVCLVGNGVLVAEPPRLWFVENNQDHPGKRTLVDSAYADGGNVEHQPNGLFRAMDNWIYNAKSAKRYRLQNGRWIISNTHFRGQWGICQDDDGRLVYNNNSANVLGDYFAPGLGAGNPHLQRVRGYDEEIVPDNRVYPLHHTGVNRGYVKDVLDDSGRLTAFTAACGPLVNRSPLLGAAFQNNVFVAEPAGNLIKRNILQPDSIYKVSGHQAYAGKEFLASDDERFRPVNLYNGPEGALYVVDMYRGIIQHKTYLTEYLKNEIRTRALTQPLNCGRIYRVVPAGSSPAIRPLATAPDSLLAALADENGWRRDRAQQLIVDGHITALVPALKQLLTHTQGNAWLHALWTLEGLGALQWTEVAPLLMSSNTYRLKTQALAVIPSIVNAQNRAAIFEAVATAVGNDPHLAVAAALDMPALQAYPKAGVLAAALSLAGTNDPYLSDALLSNAKDKELSWRASYLQMKRDTNAVFYRHLQAAINRAEEAKLAEKNKGLAKQYPRGAQLFNTICQTCHGGDGNGIHALAPPLNGSDWVNGDSRKLMSIVLFGLGGPVRVSGKTFPEITGDMPAIGNNKELSDADIAQLLSYIRQCWKNNAGPITETDIRNIRQRNAGRQKAFTMEELLQLK</sequence>
<keyword evidence="7" id="KW-1185">Reference proteome</keyword>
<dbReference type="Proteomes" id="UP000242818">
    <property type="component" value="Unassembled WGS sequence"/>
</dbReference>
<dbReference type="OrthoDB" id="9811395at2"/>
<evidence type="ECO:0000259" key="5">
    <source>
        <dbReference type="PROSITE" id="PS51007"/>
    </source>
</evidence>
<dbReference type="Pfam" id="PF13442">
    <property type="entry name" value="Cytochrome_CBB3"/>
    <property type="match status" value="1"/>
</dbReference>
<dbReference type="GO" id="GO:0009055">
    <property type="term" value="F:electron transfer activity"/>
    <property type="evidence" value="ECO:0007669"/>
    <property type="project" value="InterPro"/>
</dbReference>